<dbReference type="EMBL" id="FMTT01000020">
    <property type="protein sequence ID" value="SCW61161.1"/>
    <property type="molecule type" value="Genomic_DNA"/>
</dbReference>
<dbReference type="AlphaFoldDB" id="A0A1G4RWQ6"/>
<evidence type="ECO:0000259" key="1">
    <source>
        <dbReference type="PROSITE" id="PS51832"/>
    </source>
</evidence>
<keyword evidence="3" id="KW-1185">Reference proteome</keyword>
<gene>
    <name evidence="2" type="ORF">SAMN04487970_102041</name>
</gene>
<sequence length="204" mass="23672">MRDRLVTQELVRLMEKDVDTYEHSLRVGKLAKSMALMMRLNLAQTRQLVIGCCLHDIGKIYMPDSILKKDTSLTEREWRMMKQHPVLGADILKIHAPEERAIIDIVEFHHERWNGTGYPYGLDGVDIPAFARICTIIDSFDSMLSDRPYQSGMSLEEAKEELRRHSGTQFDKQYVELFLQMPGEMLHRTYARRESVNLTVQSST</sequence>
<dbReference type="PANTHER" id="PTHR43155:SF2">
    <property type="entry name" value="CYCLIC DI-GMP PHOSPHODIESTERASE PA4108"/>
    <property type="match status" value="1"/>
</dbReference>
<dbReference type="InterPro" id="IPR003607">
    <property type="entry name" value="HD/PDEase_dom"/>
</dbReference>
<proteinExistence type="predicted"/>
<dbReference type="PROSITE" id="PS51832">
    <property type="entry name" value="HD_GYP"/>
    <property type="match status" value="1"/>
</dbReference>
<dbReference type="RefSeq" id="WP_245719671.1">
    <property type="nucleotide sequence ID" value="NZ_FMTT01000020.1"/>
</dbReference>
<dbReference type="Gene3D" id="1.10.3210.10">
    <property type="entry name" value="Hypothetical protein af1432"/>
    <property type="match status" value="1"/>
</dbReference>
<organism evidence="2 3">
    <name type="scientific">Paenibacillus tianmuensis</name>
    <dbReference type="NCBI Taxonomy" id="624147"/>
    <lineage>
        <taxon>Bacteria</taxon>
        <taxon>Bacillati</taxon>
        <taxon>Bacillota</taxon>
        <taxon>Bacilli</taxon>
        <taxon>Bacillales</taxon>
        <taxon>Paenibacillaceae</taxon>
        <taxon>Paenibacillus</taxon>
    </lineage>
</organism>
<dbReference type="InterPro" id="IPR037522">
    <property type="entry name" value="HD_GYP_dom"/>
</dbReference>
<dbReference type="Pfam" id="PF13487">
    <property type="entry name" value="HD_5"/>
    <property type="match status" value="1"/>
</dbReference>
<dbReference type="SUPFAM" id="SSF109604">
    <property type="entry name" value="HD-domain/PDEase-like"/>
    <property type="match status" value="1"/>
</dbReference>
<dbReference type="STRING" id="624147.SAMN04487970_102041"/>
<evidence type="ECO:0000313" key="3">
    <source>
        <dbReference type="Proteomes" id="UP000198601"/>
    </source>
</evidence>
<dbReference type="CDD" id="cd00077">
    <property type="entry name" value="HDc"/>
    <property type="match status" value="1"/>
</dbReference>
<dbReference type="InterPro" id="IPR006675">
    <property type="entry name" value="HDIG_dom"/>
</dbReference>
<dbReference type="SMART" id="SM00471">
    <property type="entry name" value="HDc"/>
    <property type="match status" value="1"/>
</dbReference>
<evidence type="ECO:0000313" key="2">
    <source>
        <dbReference type="EMBL" id="SCW61161.1"/>
    </source>
</evidence>
<dbReference type="Proteomes" id="UP000198601">
    <property type="component" value="Unassembled WGS sequence"/>
</dbReference>
<dbReference type="PANTHER" id="PTHR43155">
    <property type="entry name" value="CYCLIC DI-GMP PHOSPHODIESTERASE PA4108-RELATED"/>
    <property type="match status" value="1"/>
</dbReference>
<accession>A0A1G4RWQ6</accession>
<dbReference type="NCBIfam" id="TIGR00277">
    <property type="entry name" value="HDIG"/>
    <property type="match status" value="1"/>
</dbReference>
<feature type="domain" description="HD-GYP" evidence="1">
    <location>
        <begin position="1"/>
        <end position="194"/>
    </location>
</feature>
<protein>
    <submittedName>
        <fullName evidence="2">HDIG domain-containing protein</fullName>
    </submittedName>
</protein>
<name>A0A1G4RWQ6_9BACL</name>
<reference evidence="3" key="1">
    <citation type="submission" date="2016-10" db="EMBL/GenBank/DDBJ databases">
        <authorList>
            <person name="Varghese N."/>
            <person name="Submissions S."/>
        </authorList>
    </citation>
    <scope>NUCLEOTIDE SEQUENCE [LARGE SCALE GENOMIC DNA]</scope>
    <source>
        <strain evidence="3">CGMCC 1.8946</strain>
    </source>
</reference>